<sequence length="498" mass="55035">MVDLVDAIHEALSVELARATTVYVYQKGQLPPKERRRLANVRHLTVRIERLANVGRCDHSYLTHITRHFSSLAKLTLFVKDTTFAHLHLGYGSKLLTFLRRLPAPVDFWGARALRRAGPDFEMEEYVSDICRNRFVKRTRGQACYKSDFEYLRAESRPLGVWRMRMGLGNETTYKFVPGGIFAASAKAIRRTPLAIYERMLQDVGRGPNVEAGHFMERSWFAAFNGPHQRTHRPIVRLRSTLAVYTIVLAADGGRDVAVGAPPCDDTFAAKTAGMSTVECLFFSDSPMHLEAAQTRGWRTSRIAHEHEARVLKRAPHRHTALAAFDYSAFYVASAGRTLNVPAVLEAIGGRFLTSSAASMLLPAPIRAQTAGTETSVSTAAIVRRQTGAVAALGDAWLNASSEAHSRAPGLADDDRSLQQVLARQPQPFGLPAVLVLPSENSLFGSNDVPLLLIPPAELPTWWTWWMCVSKGHGSADTGRARLSRCCKPGTMESRSFA</sequence>
<dbReference type="EMBL" id="JWZX01003112">
    <property type="protein sequence ID" value="KOO24242.1"/>
    <property type="molecule type" value="Genomic_DNA"/>
</dbReference>
<name>A0A0M0JCZ7_9EUKA</name>
<dbReference type="PANTHER" id="PTHR37490:SF1">
    <property type="entry name" value="GLYCOSYLTRANSFERASE 2-LIKE DOMAIN-CONTAINING PROTEIN"/>
    <property type="match status" value="1"/>
</dbReference>
<gene>
    <name evidence="1" type="ORF">Ctob_001258</name>
</gene>
<keyword evidence="2" id="KW-1185">Reference proteome</keyword>
<reference evidence="2" key="1">
    <citation type="journal article" date="2015" name="PLoS Genet.">
        <title>Genome Sequence and Transcriptome Analyses of Chrysochromulina tobin: Metabolic Tools for Enhanced Algal Fitness in the Prominent Order Prymnesiales (Haptophyceae).</title>
        <authorList>
            <person name="Hovde B.T."/>
            <person name="Deodato C.R."/>
            <person name="Hunsperger H.M."/>
            <person name="Ryken S.A."/>
            <person name="Yost W."/>
            <person name="Jha R.K."/>
            <person name="Patterson J."/>
            <person name="Monnat R.J. Jr."/>
            <person name="Barlow S.B."/>
            <person name="Starkenburg S.R."/>
            <person name="Cattolico R.A."/>
        </authorList>
    </citation>
    <scope>NUCLEOTIDE SEQUENCE</scope>
    <source>
        <strain evidence="2">CCMP291</strain>
    </source>
</reference>
<dbReference type="AlphaFoldDB" id="A0A0M0JCZ7"/>
<accession>A0A0M0JCZ7</accession>
<evidence type="ECO:0000313" key="1">
    <source>
        <dbReference type="EMBL" id="KOO24242.1"/>
    </source>
</evidence>
<evidence type="ECO:0000313" key="2">
    <source>
        <dbReference type="Proteomes" id="UP000037460"/>
    </source>
</evidence>
<dbReference type="Proteomes" id="UP000037460">
    <property type="component" value="Unassembled WGS sequence"/>
</dbReference>
<dbReference type="PANTHER" id="PTHR37490">
    <property type="entry name" value="EXPRESSED PROTEIN"/>
    <property type="match status" value="1"/>
</dbReference>
<protein>
    <submittedName>
        <fullName evidence="1">Uncharacterized protein</fullName>
    </submittedName>
</protein>
<comment type="caution">
    <text evidence="1">The sequence shown here is derived from an EMBL/GenBank/DDBJ whole genome shotgun (WGS) entry which is preliminary data.</text>
</comment>
<dbReference type="OrthoDB" id="28755at2759"/>
<proteinExistence type="predicted"/>
<organism evidence="1 2">
    <name type="scientific">Chrysochromulina tobinii</name>
    <dbReference type="NCBI Taxonomy" id="1460289"/>
    <lineage>
        <taxon>Eukaryota</taxon>
        <taxon>Haptista</taxon>
        <taxon>Haptophyta</taxon>
        <taxon>Prymnesiophyceae</taxon>
        <taxon>Prymnesiales</taxon>
        <taxon>Chrysochromulinaceae</taxon>
        <taxon>Chrysochromulina</taxon>
    </lineage>
</organism>